<reference evidence="3" key="2">
    <citation type="journal article" date="2023" name="IMA Fungus">
        <title>Comparative genomic study of the Penicillium genus elucidates a diverse pangenome and 15 lateral gene transfer events.</title>
        <authorList>
            <person name="Petersen C."/>
            <person name="Sorensen T."/>
            <person name="Nielsen M.R."/>
            <person name="Sondergaard T.E."/>
            <person name="Sorensen J.L."/>
            <person name="Fitzpatrick D.A."/>
            <person name="Frisvad J.C."/>
            <person name="Nielsen K.L."/>
        </authorList>
    </citation>
    <scope>NUCLEOTIDE SEQUENCE</scope>
    <source>
        <strain evidence="3">IBT 29677</strain>
    </source>
</reference>
<reference evidence="3" key="1">
    <citation type="submission" date="2022-12" db="EMBL/GenBank/DDBJ databases">
        <authorList>
            <person name="Petersen C."/>
        </authorList>
    </citation>
    <scope>NUCLEOTIDE SEQUENCE</scope>
    <source>
        <strain evidence="3">IBT 29677</strain>
    </source>
</reference>
<gene>
    <name evidence="3" type="ORF">N7509_003398</name>
</gene>
<keyword evidence="4" id="KW-1185">Reference proteome</keyword>
<dbReference type="Proteomes" id="UP001147747">
    <property type="component" value="Unassembled WGS sequence"/>
</dbReference>
<dbReference type="Pfam" id="PF11951">
    <property type="entry name" value="Fungal_trans_2"/>
    <property type="match status" value="1"/>
</dbReference>
<dbReference type="RefSeq" id="XP_056490769.1">
    <property type="nucleotide sequence ID" value="XM_056628035.1"/>
</dbReference>
<dbReference type="PANTHER" id="PTHR37534">
    <property type="entry name" value="TRANSCRIPTIONAL ACTIVATOR PROTEIN UGA3"/>
    <property type="match status" value="1"/>
</dbReference>
<dbReference type="PANTHER" id="PTHR37534:SF46">
    <property type="entry name" value="ZN(II)2CYS6 TRANSCRIPTION FACTOR (EUROFUNG)"/>
    <property type="match status" value="1"/>
</dbReference>
<evidence type="ECO:0000256" key="1">
    <source>
        <dbReference type="ARBA" id="ARBA00004123"/>
    </source>
</evidence>
<dbReference type="EMBL" id="JAPZBU010000005">
    <property type="protein sequence ID" value="KAJ5403527.1"/>
    <property type="molecule type" value="Genomic_DNA"/>
</dbReference>
<keyword evidence="2" id="KW-0539">Nucleus</keyword>
<evidence type="ECO:0000256" key="2">
    <source>
        <dbReference type="ARBA" id="ARBA00023242"/>
    </source>
</evidence>
<dbReference type="OrthoDB" id="4137815at2759"/>
<comment type="subcellular location">
    <subcellularLocation>
        <location evidence="1">Nucleus</location>
    </subcellularLocation>
</comment>
<dbReference type="AlphaFoldDB" id="A0A9X0BBF8"/>
<evidence type="ECO:0008006" key="5">
    <source>
        <dbReference type="Google" id="ProtNLM"/>
    </source>
</evidence>
<dbReference type="InterPro" id="IPR021858">
    <property type="entry name" value="Fun_TF"/>
</dbReference>
<name>A0A9X0BBF8_9EURO</name>
<evidence type="ECO:0000313" key="4">
    <source>
        <dbReference type="Proteomes" id="UP001147747"/>
    </source>
</evidence>
<evidence type="ECO:0000313" key="3">
    <source>
        <dbReference type="EMBL" id="KAJ5403527.1"/>
    </source>
</evidence>
<dbReference type="GO" id="GO:0005634">
    <property type="term" value="C:nucleus"/>
    <property type="evidence" value="ECO:0007669"/>
    <property type="project" value="UniProtKB-SubCell"/>
</dbReference>
<dbReference type="GeneID" id="81367015"/>
<proteinExistence type="predicted"/>
<accession>A0A9X0BBF8</accession>
<comment type="caution">
    <text evidence="3">The sequence shown here is derived from an EMBL/GenBank/DDBJ whole genome shotgun (WGS) entry which is preliminary data.</text>
</comment>
<protein>
    <recommendedName>
        <fullName evidence="5">Zn(II)2Cys6 transcription factor</fullName>
    </recommendedName>
</protein>
<sequence>MPTPALKHAAVACAAALFGDENDEYAKTSLEIGHRRAALAISSLRSFQISNEQDIATLLILGVAMVTFAMHVSDGQASLISHYTLSLIKPLAQNIYTLNSAMIDYWMCLVCTETSECLLKSEVPSMRVDPCKRTHEVDRYLGLSSSIFAQFYDICEAGNSLKNASMATAARVVENLASIKVAVDQWHTTPPSDFLDQYTQAEVVSMLSQAKIFRFAALLIIHRLQYPYGEQDREASMLGRAIIDEFDMVLQITQRSVPCTALPYLAACFEIVESDSRNAALGKMKDIVTFSRQSRVRFEKTLTSVWKARDQGYRFHWFELGQYAASGAPGK</sequence>
<organism evidence="3 4">
    <name type="scientific">Penicillium cosmopolitanum</name>
    <dbReference type="NCBI Taxonomy" id="1131564"/>
    <lineage>
        <taxon>Eukaryota</taxon>
        <taxon>Fungi</taxon>
        <taxon>Dikarya</taxon>
        <taxon>Ascomycota</taxon>
        <taxon>Pezizomycotina</taxon>
        <taxon>Eurotiomycetes</taxon>
        <taxon>Eurotiomycetidae</taxon>
        <taxon>Eurotiales</taxon>
        <taxon>Aspergillaceae</taxon>
        <taxon>Penicillium</taxon>
    </lineage>
</organism>